<gene>
    <name evidence="2" type="ORF">HZF05_20160</name>
</gene>
<evidence type="ECO:0000256" key="1">
    <source>
        <dbReference type="SAM" id="Phobius"/>
    </source>
</evidence>
<keyword evidence="3" id="KW-1185">Reference proteome</keyword>
<dbReference type="AlphaFoldDB" id="A0A838LAG4"/>
<name>A0A838LAG4_9SPHN</name>
<organism evidence="2 3">
    <name type="scientific">Sphingomonas chungangi</name>
    <dbReference type="NCBI Taxonomy" id="2683589"/>
    <lineage>
        <taxon>Bacteria</taxon>
        <taxon>Pseudomonadati</taxon>
        <taxon>Pseudomonadota</taxon>
        <taxon>Alphaproteobacteria</taxon>
        <taxon>Sphingomonadales</taxon>
        <taxon>Sphingomonadaceae</taxon>
        <taxon>Sphingomonas</taxon>
    </lineage>
</organism>
<keyword evidence="1" id="KW-1133">Transmembrane helix</keyword>
<sequence length="208" mass="21070">MTDASLRASGACLCAAAVATLALNLLVSPHLPAGSFAVIAASRVYFLRQVIASAVALALVFGLAGVRDGRLAGSGAFAAIACTSALGGQVLLFAVEYGQAFFVHDYALHAPAALDAAMGGPHGPLAIGAVLAIAVFYLGWLLLAIALLLARRIPRSITALLLFGFVATPVLNAIKALGVAGGILASLIVGAGWFLLGLRMIRTPRGEP</sequence>
<evidence type="ECO:0008006" key="4">
    <source>
        <dbReference type="Google" id="ProtNLM"/>
    </source>
</evidence>
<dbReference type="RefSeq" id="WP_160364256.1">
    <property type="nucleotide sequence ID" value="NZ_JACEIB010000027.1"/>
</dbReference>
<feature type="transmembrane region" description="Helical" evidence="1">
    <location>
        <begin position="157"/>
        <end position="174"/>
    </location>
</feature>
<feature type="transmembrane region" description="Helical" evidence="1">
    <location>
        <begin position="47"/>
        <end position="64"/>
    </location>
</feature>
<feature type="transmembrane region" description="Helical" evidence="1">
    <location>
        <begin position="180"/>
        <end position="198"/>
    </location>
</feature>
<evidence type="ECO:0000313" key="2">
    <source>
        <dbReference type="EMBL" id="MBA2936403.1"/>
    </source>
</evidence>
<accession>A0A838LAG4</accession>
<dbReference type="Proteomes" id="UP000570166">
    <property type="component" value="Unassembled WGS sequence"/>
</dbReference>
<feature type="transmembrane region" description="Helical" evidence="1">
    <location>
        <begin position="76"/>
        <end position="95"/>
    </location>
</feature>
<feature type="transmembrane region" description="Helical" evidence="1">
    <location>
        <begin position="125"/>
        <end position="150"/>
    </location>
</feature>
<comment type="caution">
    <text evidence="2">The sequence shown here is derived from an EMBL/GenBank/DDBJ whole genome shotgun (WGS) entry which is preliminary data.</text>
</comment>
<dbReference type="EMBL" id="JACEIB010000027">
    <property type="protein sequence ID" value="MBA2936403.1"/>
    <property type="molecule type" value="Genomic_DNA"/>
</dbReference>
<protein>
    <recommendedName>
        <fullName evidence="4">DUF4386 family protein</fullName>
    </recommendedName>
</protein>
<proteinExistence type="predicted"/>
<reference evidence="2 3" key="1">
    <citation type="submission" date="2020-07" db="EMBL/GenBank/DDBJ databases">
        <authorList>
            <person name="Sun Q."/>
        </authorList>
    </citation>
    <scope>NUCLEOTIDE SEQUENCE [LARGE SCALE GENOMIC DNA]</scope>
    <source>
        <strain evidence="2 3">CGMCC 1.13654</strain>
    </source>
</reference>
<keyword evidence="1" id="KW-0812">Transmembrane</keyword>
<keyword evidence="1" id="KW-0472">Membrane</keyword>
<evidence type="ECO:0000313" key="3">
    <source>
        <dbReference type="Proteomes" id="UP000570166"/>
    </source>
</evidence>